<evidence type="ECO:0000256" key="4">
    <source>
        <dbReference type="ARBA" id="ARBA00012129"/>
    </source>
</evidence>
<dbReference type="Gene3D" id="3.20.20.70">
    <property type="entry name" value="Aldolase class I"/>
    <property type="match status" value="2"/>
</dbReference>
<evidence type="ECO:0000256" key="9">
    <source>
        <dbReference type="ARBA" id="ARBA00022840"/>
    </source>
</evidence>
<protein>
    <recommendedName>
        <fullName evidence="4">hydroxyethylthiazole kinase</fullName>
        <ecNumber evidence="4">2.7.1.50</ecNumber>
    </recommendedName>
</protein>
<comment type="caution">
    <text evidence="13">The sequence shown here is derived from an EMBL/GenBank/DDBJ whole genome shotgun (WGS) entry which is preliminary data.</text>
</comment>
<dbReference type="InterPro" id="IPR036206">
    <property type="entry name" value="ThiamineP_synth_sf"/>
</dbReference>
<keyword evidence="5" id="KW-0808">Transferase</keyword>
<dbReference type="GO" id="GO:0009228">
    <property type="term" value="P:thiamine biosynthetic process"/>
    <property type="evidence" value="ECO:0007669"/>
    <property type="project" value="UniProtKB-KW"/>
</dbReference>
<evidence type="ECO:0000256" key="7">
    <source>
        <dbReference type="ARBA" id="ARBA00022741"/>
    </source>
</evidence>
<comment type="pathway">
    <text evidence="3">Cofactor biosynthesis; thiamine diphosphate biosynthesis; 4-methyl-5-(2-phosphoethyl)-thiazole from 5-(2-hydroxyethyl)-4-methylthiazole: step 1/1.</text>
</comment>
<dbReference type="UniPathway" id="UPA00060">
    <property type="reaction ID" value="UER00139"/>
</dbReference>
<keyword evidence="10" id="KW-0460">Magnesium</keyword>
<dbReference type="PANTHER" id="PTHR20857:SF23">
    <property type="entry name" value="THIAMINE BIOSYNTHETIC BIFUNCTIONAL ENZYME"/>
    <property type="match status" value="1"/>
</dbReference>
<keyword evidence="7" id="KW-0547">Nucleotide-binding</keyword>
<dbReference type="EC" id="2.7.1.50" evidence="4"/>
<dbReference type="EMBL" id="AZHD01000013">
    <property type="protein sequence ID" value="OAA57847.1"/>
    <property type="molecule type" value="Genomic_DNA"/>
</dbReference>
<name>A0A167QQC0_9HYPO</name>
<evidence type="ECO:0000256" key="6">
    <source>
        <dbReference type="ARBA" id="ARBA00022723"/>
    </source>
</evidence>
<reference evidence="13 14" key="1">
    <citation type="journal article" date="2016" name="Genome Biol. Evol.">
        <title>Divergent and convergent evolution of fungal pathogenicity.</title>
        <authorList>
            <person name="Shang Y."/>
            <person name="Xiao G."/>
            <person name="Zheng P."/>
            <person name="Cen K."/>
            <person name="Zhan S."/>
            <person name="Wang C."/>
        </authorList>
    </citation>
    <scope>NUCLEOTIDE SEQUENCE [LARGE SCALE GENOMIC DNA]</scope>
    <source>
        <strain evidence="13 14">RCEF 264</strain>
    </source>
</reference>
<proteinExistence type="predicted"/>
<evidence type="ECO:0000259" key="12">
    <source>
        <dbReference type="Pfam" id="PF02581"/>
    </source>
</evidence>
<evidence type="ECO:0000256" key="2">
    <source>
        <dbReference type="ARBA" id="ARBA00001946"/>
    </source>
</evidence>
<dbReference type="GO" id="GO:0009229">
    <property type="term" value="P:thiamine diphosphate biosynthetic process"/>
    <property type="evidence" value="ECO:0007669"/>
    <property type="project" value="UniProtKB-UniPathway"/>
</dbReference>
<sequence>MAAIAAKDVDYSVYLVTDATPAVLGPNSSVEAVVEAALRRSSPGSVGIVQLRDKTADARTLLATLARLHAITAAAGAGEEDGTGRRRKAVPLLINDRVDVAAAAMAAGHCEGVHLGQEDSGGYYGGDGGRTQAKTVDGVAVVSAIMGADDPAAAATALAEQVRLGRTRGPTDLYSAQYEREGAAAAAEPAPAVVPSLDRIQAVLRAVHTTTPLSHNMTNLVVQNFAANVALAVGASPIMSNQGAEAADLARLPGSALVVNMGTVTPDSLANYVQAIGAYNAAGRPIILDPVGAGATAVRRAAVRTILQAGYIDVIKGNEGEIQTAYLALLGDDERAGEEAWLSRQQQQRGVDGSNHLDGAARARLGAAPLDVFTAVLAGMVLYERAAERAAASPAVRGPGTFVPAFLDELARCRKLAAAGDMSWLETGLHITVAEEKA</sequence>
<keyword evidence="8 13" id="KW-0418">Kinase</keyword>
<evidence type="ECO:0000313" key="14">
    <source>
        <dbReference type="Proteomes" id="UP000076874"/>
    </source>
</evidence>
<gene>
    <name evidence="13" type="ORF">SPI_06732</name>
</gene>
<dbReference type="OrthoDB" id="4994at2759"/>
<evidence type="ECO:0000256" key="8">
    <source>
        <dbReference type="ARBA" id="ARBA00022777"/>
    </source>
</evidence>
<dbReference type="InterPro" id="IPR013785">
    <property type="entry name" value="Aldolase_TIM"/>
</dbReference>
<dbReference type="SUPFAM" id="SSF51391">
    <property type="entry name" value="Thiamin phosphate synthase"/>
    <property type="match status" value="1"/>
</dbReference>
<comment type="cofactor">
    <cofactor evidence="2">
        <name>Mg(2+)</name>
        <dbReference type="ChEBI" id="CHEBI:18420"/>
    </cofactor>
</comment>
<dbReference type="STRING" id="1081102.A0A167QQC0"/>
<dbReference type="CDD" id="cd00564">
    <property type="entry name" value="TMP_TenI"/>
    <property type="match status" value="1"/>
</dbReference>
<dbReference type="InterPro" id="IPR000417">
    <property type="entry name" value="Hyethyz_kinase"/>
</dbReference>
<dbReference type="SUPFAM" id="SSF53613">
    <property type="entry name" value="Ribokinase-like"/>
    <property type="match status" value="1"/>
</dbReference>
<dbReference type="GO" id="GO:0004417">
    <property type="term" value="F:hydroxyethylthiazole kinase activity"/>
    <property type="evidence" value="ECO:0007669"/>
    <property type="project" value="UniProtKB-EC"/>
</dbReference>
<evidence type="ECO:0000313" key="13">
    <source>
        <dbReference type="EMBL" id="OAA57847.1"/>
    </source>
</evidence>
<evidence type="ECO:0000256" key="1">
    <source>
        <dbReference type="ARBA" id="ARBA00001771"/>
    </source>
</evidence>
<evidence type="ECO:0000256" key="5">
    <source>
        <dbReference type="ARBA" id="ARBA00022679"/>
    </source>
</evidence>
<evidence type="ECO:0000256" key="3">
    <source>
        <dbReference type="ARBA" id="ARBA00004868"/>
    </source>
</evidence>
<organism evidence="13 14">
    <name type="scientific">Niveomyces insectorum RCEF 264</name>
    <dbReference type="NCBI Taxonomy" id="1081102"/>
    <lineage>
        <taxon>Eukaryota</taxon>
        <taxon>Fungi</taxon>
        <taxon>Dikarya</taxon>
        <taxon>Ascomycota</taxon>
        <taxon>Pezizomycotina</taxon>
        <taxon>Sordariomycetes</taxon>
        <taxon>Hypocreomycetidae</taxon>
        <taxon>Hypocreales</taxon>
        <taxon>Cordycipitaceae</taxon>
        <taxon>Niveomyces</taxon>
    </lineage>
</organism>
<keyword evidence="11" id="KW-0784">Thiamine biosynthesis</keyword>
<dbReference type="PRINTS" id="PR01099">
    <property type="entry name" value="HYETHTZKNASE"/>
</dbReference>
<comment type="catalytic activity">
    <reaction evidence="1">
        <text>5-(2-hydroxyethyl)-4-methylthiazole + ATP = 4-methyl-5-(2-phosphooxyethyl)-thiazole + ADP + H(+)</text>
        <dbReference type="Rhea" id="RHEA:24212"/>
        <dbReference type="ChEBI" id="CHEBI:15378"/>
        <dbReference type="ChEBI" id="CHEBI:17957"/>
        <dbReference type="ChEBI" id="CHEBI:30616"/>
        <dbReference type="ChEBI" id="CHEBI:58296"/>
        <dbReference type="ChEBI" id="CHEBI:456216"/>
        <dbReference type="EC" id="2.7.1.50"/>
    </reaction>
</comment>
<evidence type="ECO:0000256" key="11">
    <source>
        <dbReference type="ARBA" id="ARBA00022977"/>
    </source>
</evidence>
<dbReference type="Pfam" id="PF02110">
    <property type="entry name" value="HK"/>
    <property type="match status" value="1"/>
</dbReference>
<feature type="domain" description="Thiamine phosphate synthase/TenI" evidence="12">
    <location>
        <begin position="13"/>
        <end position="119"/>
    </location>
</feature>
<accession>A0A167QQC0</accession>
<dbReference type="GO" id="GO:0005737">
    <property type="term" value="C:cytoplasm"/>
    <property type="evidence" value="ECO:0007669"/>
    <property type="project" value="TreeGrafter"/>
</dbReference>
<dbReference type="InterPro" id="IPR029056">
    <property type="entry name" value="Ribokinase-like"/>
</dbReference>
<keyword evidence="9" id="KW-0067">ATP-binding</keyword>
<evidence type="ECO:0000256" key="10">
    <source>
        <dbReference type="ARBA" id="ARBA00022842"/>
    </source>
</evidence>
<keyword evidence="6" id="KW-0479">Metal-binding</keyword>
<keyword evidence="14" id="KW-1185">Reference proteome</keyword>
<dbReference type="Gene3D" id="3.40.1190.20">
    <property type="match status" value="2"/>
</dbReference>
<dbReference type="InterPro" id="IPR022998">
    <property type="entry name" value="ThiamineP_synth_TenI"/>
</dbReference>
<dbReference type="Proteomes" id="UP000076874">
    <property type="component" value="Unassembled WGS sequence"/>
</dbReference>
<dbReference type="GO" id="GO:0004789">
    <property type="term" value="F:thiamine-phosphate diphosphorylase activity"/>
    <property type="evidence" value="ECO:0007669"/>
    <property type="project" value="TreeGrafter"/>
</dbReference>
<dbReference type="AlphaFoldDB" id="A0A167QQC0"/>
<dbReference type="Pfam" id="PF02581">
    <property type="entry name" value="TMP-TENI"/>
    <property type="match status" value="1"/>
</dbReference>
<dbReference type="GO" id="GO:0005524">
    <property type="term" value="F:ATP binding"/>
    <property type="evidence" value="ECO:0007669"/>
    <property type="project" value="UniProtKB-KW"/>
</dbReference>
<dbReference type="PANTHER" id="PTHR20857">
    <property type="entry name" value="THIAMINE-PHOSPHATE PYROPHOSPHORYLASE"/>
    <property type="match status" value="1"/>
</dbReference>
<dbReference type="GO" id="GO:0000287">
    <property type="term" value="F:magnesium ion binding"/>
    <property type="evidence" value="ECO:0007669"/>
    <property type="project" value="InterPro"/>
</dbReference>